<dbReference type="PANTHER" id="PTHR14359">
    <property type="entry name" value="HOMO-OLIGOMERIC FLAVIN CONTAINING CYS DECARBOXYLASE FAMILY"/>
    <property type="match status" value="1"/>
</dbReference>
<dbReference type="OrthoDB" id="9802554at2"/>
<comment type="similarity">
    <text evidence="3 4">In the N-terminal section; belongs to the HFCD (homo-oligomeric flavin containing Cys decarboxylase) superfamily.</text>
</comment>
<keyword evidence="3" id="KW-0511">Multifunctional enzyme</keyword>
<dbReference type="Gene3D" id="3.40.50.10300">
    <property type="entry name" value="CoaB-like"/>
    <property type="match status" value="1"/>
</dbReference>
<comment type="function">
    <text evidence="3">Catalyzes two sequential steps in the biosynthesis of coenzyme A. In the first step cysteine is conjugated to 4'-phosphopantothenate to form 4-phosphopantothenoylcysteine. In the second step the latter compound is decarboxylated to form 4'-phosphopantotheine.</text>
</comment>
<keyword evidence="3 4" id="KW-0436">Ligase</keyword>
<dbReference type="Proteomes" id="UP000245474">
    <property type="component" value="Unassembled WGS sequence"/>
</dbReference>
<comment type="pathway">
    <text evidence="3 4">Cofactor biosynthesis; coenzyme A biosynthesis; CoA from (R)-pantothenate: step 3/5.</text>
</comment>
<feature type="region of interest" description="Phosphopantothenate--cysteine ligase" evidence="3">
    <location>
        <begin position="187"/>
        <end position="407"/>
    </location>
</feature>
<evidence type="ECO:0000259" key="6">
    <source>
        <dbReference type="Pfam" id="PF04127"/>
    </source>
</evidence>
<keyword evidence="8" id="KW-1185">Reference proteome</keyword>
<dbReference type="Pfam" id="PF04127">
    <property type="entry name" value="DFP"/>
    <property type="match status" value="1"/>
</dbReference>
<proteinExistence type="inferred from homology"/>
<keyword evidence="3" id="KW-0460">Magnesium</keyword>
<comment type="cofactor">
    <cofactor evidence="3">
        <name>Mg(2+)</name>
        <dbReference type="ChEBI" id="CHEBI:18420"/>
    </cofactor>
</comment>
<protein>
    <recommendedName>
        <fullName evidence="3">Coenzyme A biosynthesis bifunctional protein CoaBC</fullName>
    </recommendedName>
    <alternativeName>
        <fullName evidence="3">DNA/pantothenate metabolism flavoprotein</fullName>
    </alternativeName>
    <alternativeName>
        <fullName evidence="3">Phosphopantothenoylcysteine synthetase/decarboxylase</fullName>
        <shortName evidence="3">PPCS-PPCDC</shortName>
    </alternativeName>
    <domain>
        <recommendedName>
            <fullName evidence="3">Phosphopantothenoylcysteine decarboxylase</fullName>
            <shortName evidence="3">PPC decarboxylase</shortName>
            <shortName evidence="3">PPC-DC</shortName>
            <ecNumber evidence="3">4.1.1.36</ecNumber>
        </recommendedName>
        <alternativeName>
            <fullName evidence="3">CoaC</fullName>
        </alternativeName>
    </domain>
    <domain>
        <recommendedName>
            <fullName evidence="3">Phosphopantothenate--cysteine ligase</fullName>
            <ecNumber evidence="3">6.3.2.5</ecNumber>
        </recommendedName>
        <alternativeName>
            <fullName evidence="3">CoaB</fullName>
        </alternativeName>
        <alternativeName>
            <fullName evidence="3">Phosphopantothenoylcysteine synthetase</fullName>
            <shortName evidence="3">PPC synthetase</shortName>
            <shortName evidence="3">PPC-S</shortName>
        </alternativeName>
    </domain>
</protein>
<comment type="similarity">
    <text evidence="3 4">In the C-terminal section; belongs to the PPC synthetase family.</text>
</comment>
<dbReference type="NCBIfam" id="TIGR00521">
    <property type="entry name" value="coaBC_dfp"/>
    <property type="match status" value="1"/>
</dbReference>
<dbReference type="GO" id="GO:0015937">
    <property type="term" value="P:coenzyme A biosynthetic process"/>
    <property type="evidence" value="ECO:0007669"/>
    <property type="project" value="UniProtKB-UniRule"/>
</dbReference>
<comment type="cofactor">
    <cofactor evidence="3">
        <name>FMN</name>
        <dbReference type="ChEBI" id="CHEBI:58210"/>
    </cofactor>
    <text evidence="3">Binds 1 FMN per subunit.</text>
</comment>
<dbReference type="EC" id="4.1.1.36" evidence="3"/>
<feature type="binding site" evidence="3">
    <location>
        <position position="333"/>
    </location>
    <ligand>
        <name>CTP</name>
        <dbReference type="ChEBI" id="CHEBI:37563"/>
    </ligand>
</feature>
<dbReference type="GO" id="GO:0010181">
    <property type="term" value="F:FMN binding"/>
    <property type="evidence" value="ECO:0007669"/>
    <property type="project" value="UniProtKB-UniRule"/>
</dbReference>
<feature type="binding site" evidence="3">
    <location>
        <position position="319"/>
    </location>
    <ligand>
        <name>CTP</name>
        <dbReference type="ChEBI" id="CHEBI:37563"/>
    </ligand>
</feature>
<dbReference type="GO" id="GO:0015941">
    <property type="term" value="P:pantothenate catabolic process"/>
    <property type="evidence" value="ECO:0007669"/>
    <property type="project" value="InterPro"/>
</dbReference>
<feature type="domain" description="DNA/pantothenate metabolism flavoprotein C-terminal" evidence="6">
    <location>
        <begin position="182"/>
        <end position="391"/>
    </location>
</feature>
<accession>A0A2U2N232</accession>
<evidence type="ECO:0000313" key="7">
    <source>
        <dbReference type="EMBL" id="PWG63108.1"/>
    </source>
</evidence>
<sequence>MQLDGLRIVLGVSGGIAAYKSPDLVRRLREAGAEVRVVLTAGALAFVQPLTFQAVSHRPVHTELLDPEAEAGMGHIELARWADLILVAPASADLMARLAHGHADDLLTTLCLASEAPLVLAPAMNHVMWRAAATRDNAERLTARGVRLLGPAEGPLAEGESGPGRLLEPREIVALLAGDGPLRGERVLITAGPTREAIDPVRFIGNRSSGRMGFAVAAAAARAGAKVVLVAGPCSLATPGGVERVDVESAREMHEAVMQRAGDCDIFIATAAVADYRVDRVPEQKIKKSDQPVALTLVPNPDILQAVAGLPRAPFTVGFAAETERLAEYAEAKRARKGLDMIAANLVGGGRDTGFDSADNALEVFWAGGHRSLPRAPKIQLAEALVALIAERRHGNDQTTDSRPASG</sequence>
<dbReference type="EMBL" id="QFFI01000013">
    <property type="protein sequence ID" value="PWG63108.1"/>
    <property type="molecule type" value="Genomic_DNA"/>
</dbReference>
<dbReference type="GO" id="GO:0046872">
    <property type="term" value="F:metal ion binding"/>
    <property type="evidence" value="ECO:0007669"/>
    <property type="project" value="UniProtKB-KW"/>
</dbReference>
<comment type="catalytic activity">
    <reaction evidence="3 4">
        <text>N-[(R)-4-phosphopantothenoyl]-L-cysteine + H(+) = (R)-4'-phosphopantetheine + CO2</text>
        <dbReference type="Rhea" id="RHEA:16793"/>
        <dbReference type="ChEBI" id="CHEBI:15378"/>
        <dbReference type="ChEBI" id="CHEBI:16526"/>
        <dbReference type="ChEBI" id="CHEBI:59458"/>
        <dbReference type="ChEBI" id="CHEBI:61723"/>
        <dbReference type="EC" id="4.1.1.36"/>
    </reaction>
</comment>
<keyword evidence="2 3" id="KW-0456">Lyase</keyword>
<dbReference type="UniPathway" id="UPA00241">
    <property type="reaction ID" value="UER00353"/>
</dbReference>
<organism evidence="7 8">
    <name type="scientific">Sediminicurvatus halobius</name>
    <dbReference type="NCBI Taxonomy" id="2182432"/>
    <lineage>
        <taxon>Bacteria</taxon>
        <taxon>Pseudomonadati</taxon>
        <taxon>Pseudomonadota</taxon>
        <taxon>Gammaproteobacteria</taxon>
        <taxon>Chromatiales</taxon>
        <taxon>Ectothiorhodospiraceae</taxon>
        <taxon>Sediminicurvatus</taxon>
    </lineage>
</organism>
<dbReference type="GO" id="GO:0071513">
    <property type="term" value="C:phosphopantothenoylcysteine decarboxylase complex"/>
    <property type="evidence" value="ECO:0007669"/>
    <property type="project" value="TreeGrafter"/>
</dbReference>
<reference evidence="7 8" key="1">
    <citation type="submission" date="2018-05" db="EMBL/GenBank/DDBJ databases">
        <title>Spiribacter halobius sp. nov., a moderately halophilic bacterium isolated from marine solar saltern.</title>
        <authorList>
            <person name="Zheng W.-S."/>
            <person name="Lu D.-C."/>
            <person name="Du Z.-J."/>
        </authorList>
    </citation>
    <scope>NUCLEOTIDE SEQUENCE [LARGE SCALE GENOMIC DNA]</scope>
    <source>
        <strain evidence="7 8">E85</strain>
    </source>
</reference>
<comment type="caution">
    <text evidence="7">The sequence shown here is derived from an EMBL/GenBank/DDBJ whole genome shotgun (WGS) entry which is preliminary data.</text>
</comment>
<dbReference type="InterPro" id="IPR035929">
    <property type="entry name" value="CoaB-like_sf"/>
</dbReference>
<feature type="region of interest" description="Phosphopantothenoylcysteine decarboxylase" evidence="3">
    <location>
        <begin position="1"/>
        <end position="186"/>
    </location>
</feature>
<evidence type="ECO:0000256" key="2">
    <source>
        <dbReference type="ARBA" id="ARBA00023239"/>
    </source>
</evidence>
<dbReference type="RefSeq" id="WP_109678607.1">
    <property type="nucleotide sequence ID" value="NZ_CP086615.1"/>
</dbReference>
<dbReference type="InterPro" id="IPR005252">
    <property type="entry name" value="CoaBC"/>
</dbReference>
<evidence type="ECO:0000313" key="8">
    <source>
        <dbReference type="Proteomes" id="UP000245474"/>
    </source>
</evidence>
<gene>
    <name evidence="3 7" type="primary">coaBC</name>
    <name evidence="7" type="ORF">DEM34_09660</name>
</gene>
<comment type="caution">
    <text evidence="3">Lacks conserved residue(s) required for the propagation of feature annotation.</text>
</comment>
<comment type="function">
    <text evidence="4">Catalyzes two steps in the biosynthesis of coenzyme A. In the first step cysteine is conjugated to 4'-phosphopantothenate to form 4-phosphopantothenoylcysteine, in the latter compound is decarboxylated to form 4'-phosphopantotheine.</text>
</comment>
<dbReference type="HAMAP" id="MF_02225">
    <property type="entry name" value="CoaBC"/>
    <property type="match status" value="1"/>
</dbReference>
<dbReference type="GO" id="GO:0004632">
    <property type="term" value="F:phosphopantothenate--cysteine ligase activity"/>
    <property type="evidence" value="ECO:0007669"/>
    <property type="project" value="UniProtKB-UniRule"/>
</dbReference>
<evidence type="ECO:0000259" key="5">
    <source>
        <dbReference type="Pfam" id="PF02441"/>
    </source>
</evidence>
<dbReference type="AlphaFoldDB" id="A0A2U2N232"/>
<dbReference type="SUPFAM" id="SSF52507">
    <property type="entry name" value="Homo-oligomeric flavin-containing Cys decarboxylases, HFCD"/>
    <property type="match status" value="1"/>
</dbReference>
<name>A0A2U2N232_9GAMM</name>
<dbReference type="Gene3D" id="3.40.50.1950">
    <property type="entry name" value="Flavin prenyltransferase-like"/>
    <property type="match status" value="1"/>
</dbReference>
<dbReference type="GO" id="GO:0004633">
    <property type="term" value="F:phosphopantothenoylcysteine decarboxylase activity"/>
    <property type="evidence" value="ECO:0007669"/>
    <property type="project" value="UniProtKB-UniRule"/>
</dbReference>
<comment type="catalytic activity">
    <reaction evidence="3 4">
        <text>(R)-4'-phosphopantothenate + L-cysteine + CTP = N-[(R)-4-phosphopantothenoyl]-L-cysteine + CMP + diphosphate + H(+)</text>
        <dbReference type="Rhea" id="RHEA:19397"/>
        <dbReference type="ChEBI" id="CHEBI:10986"/>
        <dbReference type="ChEBI" id="CHEBI:15378"/>
        <dbReference type="ChEBI" id="CHEBI:33019"/>
        <dbReference type="ChEBI" id="CHEBI:35235"/>
        <dbReference type="ChEBI" id="CHEBI:37563"/>
        <dbReference type="ChEBI" id="CHEBI:59458"/>
        <dbReference type="ChEBI" id="CHEBI:60377"/>
        <dbReference type="EC" id="6.3.2.5"/>
    </reaction>
</comment>
<keyword evidence="1 3" id="KW-0210">Decarboxylase</keyword>
<dbReference type="EC" id="6.3.2.5" evidence="3"/>
<dbReference type="Pfam" id="PF02441">
    <property type="entry name" value="Flavoprotein"/>
    <property type="match status" value="1"/>
</dbReference>
<evidence type="ECO:0000256" key="1">
    <source>
        <dbReference type="ARBA" id="ARBA00022793"/>
    </source>
</evidence>
<evidence type="ECO:0000256" key="4">
    <source>
        <dbReference type="RuleBase" id="RU364078"/>
    </source>
</evidence>
<keyword evidence="3 4" id="KW-0288">FMN</keyword>
<dbReference type="InterPro" id="IPR007085">
    <property type="entry name" value="DNA/pantothenate-metab_flavo_C"/>
</dbReference>
<feature type="binding site" evidence="3">
    <location>
        <begin position="301"/>
        <end position="304"/>
    </location>
    <ligand>
        <name>CTP</name>
        <dbReference type="ChEBI" id="CHEBI:37563"/>
    </ligand>
</feature>
<dbReference type="InterPro" id="IPR003382">
    <property type="entry name" value="Flavoprotein"/>
</dbReference>
<comment type="pathway">
    <text evidence="3 4">Cofactor biosynthesis; coenzyme A biosynthesis; CoA from (R)-pantothenate: step 2/5.</text>
</comment>
<dbReference type="InterPro" id="IPR036551">
    <property type="entry name" value="Flavin_trans-like"/>
</dbReference>
<feature type="binding site" evidence="3">
    <location>
        <position position="337"/>
    </location>
    <ligand>
        <name>CTP</name>
        <dbReference type="ChEBI" id="CHEBI:37563"/>
    </ligand>
</feature>
<dbReference type="PANTHER" id="PTHR14359:SF6">
    <property type="entry name" value="PHOSPHOPANTOTHENOYLCYSTEINE DECARBOXYLASE"/>
    <property type="match status" value="1"/>
</dbReference>
<feature type="binding site" evidence="3">
    <location>
        <position position="285"/>
    </location>
    <ligand>
        <name>CTP</name>
        <dbReference type="ChEBI" id="CHEBI:37563"/>
    </ligand>
</feature>
<dbReference type="SUPFAM" id="SSF102645">
    <property type="entry name" value="CoaB-like"/>
    <property type="match status" value="1"/>
</dbReference>
<evidence type="ECO:0000256" key="3">
    <source>
        <dbReference type="HAMAP-Rule" id="MF_02225"/>
    </source>
</evidence>
<keyword evidence="3" id="KW-0479">Metal-binding</keyword>
<keyword evidence="3 4" id="KW-0285">Flavoprotein</keyword>
<feature type="domain" description="Flavoprotein" evidence="5">
    <location>
        <begin position="7"/>
        <end position="174"/>
    </location>
</feature>
<feature type="binding site" evidence="3">
    <location>
        <position position="275"/>
    </location>
    <ligand>
        <name>CTP</name>
        <dbReference type="ChEBI" id="CHEBI:37563"/>
    </ligand>
</feature>